<evidence type="ECO:0000313" key="18">
    <source>
        <dbReference type="Proteomes" id="UP001596410"/>
    </source>
</evidence>
<feature type="domain" description="Ketosynthase family 3 (KS3)" evidence="16">
    <location>
        <begin position="3"/>
        <end position="410"/>
    </location>
</feature>
<dbReference type="PANTHER" id="PTHR11712:SF336">
    <property type="entry name" value="3-OXOACYL-[ACYL-CARRIER-PROTEIN] SYNTHASE, MITOCHONDRIAL"/>
    <property type="match status" value="1"/>
</dbReference>
<dbReference type="InterPro" id="IPR017568">
    <property type="entry name" value="3-oxoacyl-ACP_synth-2"/>
</dbReference>
<dbReference type="PROSITE" id="PS52004">
    <property type="entry name" value="KS3_2"/>
    <property type="match status" value="1"/>
</dbReference>
<sequence length="414" mass="44072">MEKRRVVITGMGAVTPVGNSVEEMWNSIKSGVSGVGEITKVNKEEYPVHVAAELKDFDLTGYVDRKSARHMDPFVQYAMVASHMAVEDAGLEINEDNAARTGVWIGSGIGGMNTYESQFEVFQKKGYRRVSPFFIPMIIPDMAAGQVSIAFGAKGINSCTVTACASGSNSIGDAFKVIQRGDADAMITGGSEAPMNKMSFAGFASARALSLNEDPHTASRPFDSNRDGFVMGEGAGILVIESLESAQKRGAKIYGELTGYGSTGDAHHVTSPAPEGEGAHRAMTEALHDAGIDPDTVDYLNAHGTSTDLNDKFETIATKSVFKEHAYKLPISSTKSMTGHLLGAAGAIEAIISLKAINEGIIPPTINYETPDPECDLDYVPNEARSQEVNTVMSNSLGFGGHNASLIFQKFIGE</sequence>
<keyword evidence="9 14" id="KW-0275">Fatty acid biosynthesis</keyword>
<evidence type="ECO:0000256" key="15">
    <source>
        <dbReference type="RuleBase" id="RU003694"/>
    </source>
</evidence>
<keyword evidence="10 14" id="KW-0012">Acyltransferase</keyword>
<gene>
    <name evidence="17" type="primary">fabF</name>
    <name evidence="17" type="ORF">ACFQIC_13165</name>
</gene>
<proteinExistence type="inferred from homology"/>
<dbReference type="Pfam" id="PF00109">
    <property type="entry name" value="ketoacyl-synt"/>
    <property type="match status" value="1"/>
</dbReference>
<reference evidence="18" key="1">
    <citation type="journal article" date="2019" name="Int. J. Syst. Evol. Microbiol.">
        <title>The Global Catalogue of Microorganisms (GCM) 10K type strain sequencing project: providing services to taxonomists for standard genome sequencing and annotation.</title>
        <authorList>
            <consortium name="The Broad Institute Genomics Platform"/>
            <consortium name="The Broad Institute Genome Sequencing Center for Infectious Disease"/>
            <person name="Wu L."/>
            <person name="Ma J."/>
        </authorList>
    </citation>
    <scope>NUCLEOTIDE SEQUENCE [LARGE SCALE GENOMIC DNA]</scope>
    <source>
        <strain evidence="18">CGMCC 4.1621</strain>
    </source>
</reference>
<dbReference type="InterPro" id="IPR020841">
    <property type="entry name" value="PKS_Beta-ketoAc_synthase_dom"/>
</dbReference>
<name>A0ABW2EKQ8_9BACI</name>
<keyword evidence="18" id="KW-1185">Reference proteome</keyword>
<evidence type="ECO:0000256" key="8">
    <source>
        <dbReference type="ARBA" id="ARBA00023098"/>
    </source>
</evidence>
<dbReference type="NCBIfam" id="TIGR03150">
    <property type="entry name" value="fabF"/>
    <property type="match status" value="1"/>
</dbReference>
<comment type="caution">
    <text evidence="17">The sequence shown here is derived from an EMBL/GenBank/DDBJ whole genome shotgun (WGS) entry which is preliminary data.</text>
</comment>
<dbReference type="InterPro" id="IPR016039">
    <property type="entry name" value="Thiolase-like"/>
</dbReference>
<dbReference type="NCBIfam" id="NF004970">
    <property type="entry name" value="PRK06333.1"/>
    <property type="match status" value="1"/>
</dbReference>
<comment type="catalytic activity">
    <reaction evidence="12 14">
        <text>(9Z)-hexadecenoyl-[ACP] + malonyl-[ACP] + H(+) = 3-oxo-(11Z)-octadecenoyl-[ACP] + holo-[ACP] + CO2</text>
        <dbReference type="Rhea" id="RHEA:55040"/>
        <dbReference type="Rhea" id="RHEA-COMP:9623"/>
        <dbReference type="Rhea" id="RHEA-COMP:9685"/>
        <dbReference type="Rhea" id="RHEA-COMP:10800"/>
        <dbReference type="Rhea" id="RHEA-COMP:14074"/>
        <dbReference type="ChEBI" id="CHEBI:15378"/>
        <dbReference type="ChEBI" id="CHEBI:16526"/>
        <dbReference type="ChEBI" id="CHEBI:64479"/>
        <dbReference type="ChEBI" id="CHEBI:78449"/>
        <dbReference type="ChEBI" id="CHEBI:83989"/>
        <dbReference type="ChEBI" id="CHEBI:138538"/>
        <dbReference type="EC" id="2.3.1.179"/>
    </reaction>
</comment>
<dbReference type="CDD" id="cd00834">
    <property type="entry name" value="KAS_I_II"/>
    <property type="match status" value="1"/>
</dbReference>
<organism evidence="17 18">
    <name type="scientific">Halobacillus seohaensis</name>
    <dbReference type="NCBI Taxonomy" id="447421"/>
    <lineage>
        <taxon>Bacteria</taxon>
        <taxon>Bacillati</taxon>
        <taxon>Bacillota</taxon>
        <taxon>Bacilli</taxon>
        <taxon>Bacillales</taxon>
        <taxon>Bacillaceae</taxon>
        <taxon>Halobacillus</taxon>
    </lineage>
</organism>
<comment type="pathway">
    <text evidence="1 14">Lipid metabolism; fatty acid biosynthesis.</text>
</comment>
<dbReference type="PROSITE" id="PS00606">
    <property type="entry name" value="KS3_1"/>
    <property type="match status" value="1"/>
</dbReference>
<dbReference type="EMBL" id="JBHSZV010000033">
    <property type="protein sequence ID" value="MFC7062788.1"/>
    <property type="molecule type" value="Genomic_DNA"/>
</dbReference>
<dbReference type="NCBIfam" id="NF005589">
    <property type="entry name" value="PRK07314.1"/>
    <property type="match status" value="1"/>
</dbReference>
<dbReference type="PANTHER" id="PTHR11712">
    <property type="entry name" value="POLYKETIDE SYNTHASE-RELATED"/>
    <property type="match status" value="1"/>
</dbReference>
<evidence type="ECO:0000256" key="9">
    <source>
        <dbReference type="ARBA" id="ARBA00023160"/>
    </source>
</evidence>
<evidence type="ECO:0000259" key="16">
    <source>
        <dbReference type="PROSITE" id="PS52004"/>
    </source>
</evidence>
<evidence type="ECO:0000256" key="2">
    <source>
        <dbReference type="ARBA" id="ARBA00008467"/>
    </source>
</evidence>
<dbReference type="Gene3D" id="3.40.47.10">
    <property type="match status" value="1"/>
</dbReference>
<comment type="similarity">
    <text evidence="2 14 15">Belongs to the thiolase-like superfamily. Beta-ketoacyl-ACP synthases family.</text>
</comment>
<dbReference type="GO" id="GO:0004315">
    <property type="term" value="F:3-oxoacyl-[acyl-carrier-protein] synthase activity"/>
    <property type="evidence" value="ECO:0007669"/>
    <property type="project" value="UniProtKB-EC"/>
</dbReference>
<dbReference type="Proteomes" id="UP001596410">
    <property type="component" value="Unassembled WGS sequence"/>
</dbReference>
<evidence type="ECO:0000256" key="11">
    <source>
        <dbReference type="ARBA" id="ARBA00024006"/>
    </source>
</evidence>
<evidence type="ECO:0000256" key="5">
    <source>
        <dbReference type="ARBA" id="ARBA00022516"/>
    </source>
</evidence>
<dbReference type="SMART" id="SM00825">
    <property type="entry name" value="PKS_KS"/>
    <property type="match status" value="1"/>
</dbReference>
<evidence type="ECO:0000256" key="10">
    <source>
        <dbReference type="ARBA" id="ARBA00023315"/>
    </source>
</evidence>
<dbReference type="RefSeq" id="WP_204710533.1">
    <property type="nucleotide sequence ID" value="NZ_JBHSZV010000033.1"/>
</dbReference>
<comment type="function">
    <text evidence="11 14">Involved in the type II fatty acid elongation cycle. Catalyzes the elongation of a wide range of acyl-ACP by the addition of two carbons from malonyl-ACP to an acyl acceptor. Can efficiently catalyze the conversion of palmitoleoyl-ACP (cis-hexadec-9-enoyl-ACP) to cis-vaccenoyl-ACP (cis-octadec-11-enoyl-ACP), an essential step in the thermal regulation of fatty acid composition.</text>
</comment>
<protein>
    <recommendedName>
        <fullName evidence="4 14">3-oxoacyl-[acyl-carrier-protein] synthase 2</fullName>
        <ecNumber evidence="3 14">2.3.1.179</ecNumber>
    </recommendedName>
</protein>
<evidence type="ECO:0000256" key="1">
    <source>
        <dbReference type="ARBA" id="ARBA00005194"/>
    </source>
</evidence>
<evidence type="ECO:0000256" key="3">
    <source>
        <dbReference type="ARBA" id="ARBA00012356"/>
    </source>
</evidence>
<dbReference type="Pfam" id="PF02801">
    <property type="entry name" value="Ketoacyl-synt_C"/>
    <property type="match status" value="1"/>
</dbReference>
<dbReference type="SUPFAM" id="SSF53901">
    <property type="entry name" value="Thiolase-like"/>
    <property type="match status" value="2"/>
</dbReference>
<dbReference type="InterPro" id="IPR000794">
    <property type="entry name" value="Beta-ketoacyl_synthase"/>
</dbReference>
<evidence type="ECO:0000256" key="12">
    <source>
        <dbReference type="ARBA" id="ARBA00047318"/>
    </source>
</evidence>
<keyword evidence="8" id="KW-0443">Lipid metabolism</keyword>
<comment type="catalytic activity">
    <reaction evidence="13 14">
        <text>a fatty acyl-[ACP] + malonyl-[ACP] + H(+) = a 3-oxoacyl-[ACP] + holo-[ACP] + CO2</text>
        <dbReference type="Rhea" id="RHEA:22836"/>
        <dbReference type="Rhea" id="RHEA-COMP:9623"/>
        <dbReference type="Rhea" id="RHEA-COMP:9685"/>
        <dbReference type="Rhea" id="RHEA-COMP:9916"/>
        <dbReference type="Rhea" id="RHEA-COMP:14125"/>
        <dbReference type="ChEBI" id="CHEBI:15378"/>
        <dbReference type="ChEBI" id="CHEBI:16526"/>
        <dbReference type="ChEBI" id="CHEBI:64479"/>
        <dbReference type="ChEBI" id="CHEBI:78449"/>
        <dbReference type="ChEBI" id="CHEBI:78776"/>
        <dbReference type="ChEBI" id="CHEBI:138651"/>
    </reaction>
</comment>
<dbReference type="InterPro" id="IPR018201">
    <property type="entry name" value="Ketoacyl_synth_AS"/>
</dbReference>
<evidence type="ECO:0000256" key="4">
    <source>
        <dbReference type="ARBA" id="ARBA00014657"/>
    </source>
</evidence>
<dbReference type="InterPro" id="IPR014031">
    <property type="entry name" value="Ketoacyl_synth_C"/>
</dbReference>
<evidence type="ECO:0000313" key="17">
    <source>
        <dbReference type="EMBL" id="MFC7062788.1"/>
    </source>
</evidence>
<dbReference type="PIRSF" id="PIRSF000447">
    <property type="entry name" value="KAS_II"/>
    <property type="match status" value="1"/>
</dbReference>
<keyword evidence="6 14" id="KW-0808">Transferase</keyword>
<keyword evidence="5 14" id="KW-0444">Lipid biosynthesis</keyword>
<evidence type="ECO:0000256" key="13">
    <source>
        <dbReference type="ARBA" id="ARBA00047659"/>
    </source>
</evidence>
<keyword evidence="7" id="KW-0276">Fatty acid metabolism</keyword>
<evidence type="ECO:0000256" key="14">
    <source>
        <dbReference type="PIRNR" id="PIRNR000447"/>
    </source>
</evidence>
<dbReference type="EC" id="2.3.1.179" evidence="3 14"/>
<dbReference type="InterPro" id="IPR014030">
    <property type="entry name" value="Ketoacyl_synth_N"/>
</dbReference>
<evidence type="ECO:0000256" key="7">
    <source>
        <dbReference type="ARBA" id="ARBA00022832"/>
    </source>
</evidence>
<evidence type="ECO:0000256" key="6">
    <source>
        <dbReference type="ARBA" id="ARBA00022679"/>
    </source>
</evidence>
<accession>A0ABW2EKQ8</accession>